<organism evidence="3 4">
    <name type="scientific">Eruca vesicaria subsp. sativa</name>
    <name type="common">Garden rocket</name>
    <name type="synonym">Eruca sativa</name>
    <dbReference type="NCBI Taxonomy" id="29727"/>
    <lineage>
        <taxon>Eukaryota</taxon>
        <taxon>Viridiplantae</taxon>
        <taxon>Streptophyta</taxon>
        <taxon>Embryophyta</taxon>
        <taxon>Tracheophyta</taxon>
        <taxon>Spermatophyta</taxon>
        <taxon>Magnoliopsida</taxon>
        <taxon>eudicotyledons</taxon>
        <taxon>Gunneridae</taxon>
        <taxon>Pentapetalae</taxon>
        <taxon>rosids</taxon>
        <taxon>malvids</taxon>
        <taxon>Brassicales</taxon>
        <taxon>Brassicaceae</taxon>
        <taxon>Brassiceae</taxon>
        <taxon>Eruca</taxon>
    </lineage>
</organism>
<evidence type="ECO:0000256" key="1">
    <source>
        <dbReference type="RuleBase" id="RU102079"/>
    </source>
</evidence>
<dbReference type="Proteomes" id="UP001642260">
    <property type="component" value="Unassembled WGS sequence"/>
</dbReference>
<evidence type="ECO:0000313" key="3">
    <source>
        <dbReference type="EMBL" id="CAH8339487.1"/>
    </source>
</evidence>
<dbReference type="AlphaFoldDB" id="A0ABC8JZR3"/>
<accession>A0ABC8JZR3</accession>
<feature type="domain" description="Galectin" evidence="2">
    <location>
        <begin position="1"/>
        <end position="53"/>
    </location>
</feature>
<sequence length="100" mass="11108">MVGYHISVNGRHITSFPYRTRFVLENATGLAVKGKMICILDDATGQTPQKHFEMQTMWKAPALPGKTVKLFIGVLSAGNLFYRENGCEEVMDAAETCQII</sequence>
<dbReference type="Pfam" id="PF00337">
    <property type="entry name" value="Gal-bind_lectin"/>
    <property type="match status" value="1"/>
</dbReference>
<proteinExistence type="predicted"/>
<keyword evidence="4" id="KW-1185">Reference proteome</keyword>
<comment type="caution">
    <text evidence="3">The sequence shown here is derived from an EMBL/GenBank/DDBJ whole genome shotgun (WGS) entry which is preliminary data.</text>
</comment>
<reference evidence="3 4" key="1">
    <citation type="submission" date="2022-03" db="EMBL/GenBank/DDBJ databases">
        <authorList>
            <person name="Macdonald S."/>
            <person name="Ahmed S."/>
            <person name="Newling K."/>
        </authorList>
    </citation>
    <scope>NUCLEOTIDE SEQUENCE [LARGE SCALE GENOMIC DNA]</scope>
</reference>
<name>A0ABC8JZR3_ERUVS</name>
<evidence type="ECO:0000313" key="4">
    <source>
        <dbReference type="Proteomes" id="UP001642260"/>
    </source>
</evidence>
<gene>
    <name evidence="3" type="ORF">ERUC_LOCUS15152</name>
</gene>
<keyword evidence="1" id="KW-0430">Lectin</keyword>
<dbReference type="PROSITE" id="PS51304">
    <property type="entry name" value="GALECTIN"/>
    <property type="match status" value="1"/>
</dbReference>
<dbReference type="EMBL" id="CAKOAT010141820">
    <property type="protein sequence ID" value="CAH8339487.1"/>
    <property type="molecule type" value="Genomic_DNA"/>
</dbReference>
<evidence type="ECO:0000259" key="2">
    <source>
        <dbReference type="PROSITE" id="PS51304"/>
    </source>
</evidence>
<protein>
    <recommendedName>
        <fullName evidence="1">Galectin</fullName>
    </recommendedName>
</protein>
<dbReference type="GO" id="GO:0030246">
    <property type="term" value="F:carbohydrate binding"/>
    <property type="evidence" value="ECO:0007669"/>
    <property type="project" value="UniProtKB-UniRule"/>
</dbReference>
<dbReference type="InterPro" id="IPR001079">
    <property type="entry name" value="Galectin_CRD"/>
</dbReference>